<proteinExistence type="predicted"/>
<evidence type="ECO:0000256" key="4">
    <source>
        <dbReference type="ARBA" id="ARBA00023163"/>
    </source>
</evidence>
<keyword evidence="5" id="KW-0539">Nucleus</keyword>
<protein>
    <recommendedName>
        <fullName evidence="7">WRKY domain-containing protein</fullName>
    </recommendedName>
</protein>
<evidence type="ECO:0000313" key="9">
    <source>
        <dbReference type="Proteomes" id="UP001472677"/>
    </source>
</evidence>
<evidence type="ECO:0000256" key="3">
    <source>
        <dbReference type="ARBA" id="ARBA00023125"/>
    </source>
</evidence>
<dbReference type="Proteomes" id="UP001472677">
    <property type="component" value="Unassembled WGS sequence"/>
</dbReference>
<evidence type="ECO:0000259" key="7">
    <source>
        <dbReference type="PROSITE" id="PS50811"/>
    </source>
</evidence>
<dbReference type="PROSITE" id="PS50811">
    <property type="entry name" value="WRKY"/>
    <property type="match status" value="1"/>
</dbReference>
<reference evidence="8 9" key="1">
    <citation type="journal article" date="2024" name="G3 (Bethesda)">
        <title>Genome assembly of Hibiscus sabdariffa L. provides insights into metabolisms of medicinal natural products.</title>
        <authorList>
            <person name="Kim T."/>
        </authorList>
    </citation>
    <scope>NUCLEOTIDE SEQUENCE [LARGE SCALE GENOMIC DNA]</scope>
    <source>
        <strain evidence="8">TK-2024</strain>
        <tissue evidence="8">Old leaves</tissue>
    </source>
</reference>
<evidence type="ECO:0000256" key="5">
    <source>
        <dbReference type="ARBA" id="ARBA00023242"/>
    </source>
</evidence>
<dbReference type="Pfam" id="PF03106">
    <property type="entry name" value="WRKY"/>
    <property type="match status" value="1"/>
</dbReference>
<dbReference type="InterPro" id="IPR036576">
    <property type="entry name" value="WRKY_dom_sf"/>
</dbReference>
<keyword evidence="3" id="KW-0238">DNA-binding</keyword>
<comment type="caution">
    <text evidence="8">The sequence shown here is derived from an EMBL/GenBank/DDBJ whole genome shotgun (WGS) entry which is preliminary data.</text>
</comment>
<sequence>MASVSAWPERLSGKQKRAIEELVAGQEYANQLQILFCNPSSFQETGRLSSPKIEELIHKILRSFDQTLAVLSSVESAEVSQSQTASNEDSSIGGRRRPASKEKRGCYKRKRTAQAWTVVSATMEDGHAWRKYGQKEILNSEHPRSYFRCTRKYDQGCLATKQVQRMEVGSQMYRTTYIGTHTCTNHSFKAPPLIITDSECWGTATVNISDSSIPIKQHHDGQSDLSPTSVAVKQETKEETPTTPSDLTDLDSVMWKDLMGDGLEYCSEPAGMVPNVYASCTEMRSGNFEELEFGIKPMEFENDFEIEFDDSE</sequence>
<evidence type="ECO:0000256" key="1">
    <source>
        <dbReference type="ARBA" id="ARBA00004123"/>
    </source>
</evidence>
<comment type="subcellular location">
    <subcellularLocation>
        <location evidence="1">Nucleus</location>
    </subcellularLocation>
</comment>
<keyword evidence="2" id="KW-0805">Transcription regulation</keyword>
<dbReference type="PANTHER" id="PTHR32096:SF146">
    <property type="entry name" value="WRKY TRANSCRIPTION FACTOR 19-RELATED"/>
    <property type="match status" value="1"/>
</dbReference>
<dbReference type="InterPro" id="IPR044810">
    <property type="entry name" value="WRKY_plant"/>
</dbReference>
<feature type="region of interest" description="Disordered" evidence="6">
    <location>
        <begin position="79"/>
        <end position="108"/>
    </location>
</feature>
<gene>
    <name evidence="8" type="ORF">V6N12_014921</name>
</gene>
<dbReference type="PANTHER" id="PTHR32096">
    <property type="entry name" value="WRKY TRANSCRIPTION FACTOR 30-RELATED-RELATED"/>
    <property type="match status" value="1"/>
</dbReference>
<organism evidence="8 9">
    <name type="scientific">Hibiscus sabdariffa</name>
    <name type="common">roselle</name>
    <dbReference type="NCBI Taxonomy" id="183260"/>
    <lineage>
        <taxon>Eukaryota</taxon>
        <taxon>Viridiplantae</taxon>
        <taxon>Streptophyta</taxon>
        <taxon>Embryophyta</taxon>
        <taxon>Tracheophyta</taxon>
        <taxon>Spermatophyta</taxon>
        <taxon>Magnoliopsida</taxon>
        <taxon>eudicotyledons</taxon>
        <taxon>Gunneridae</taxon>
        <taxon>Pentapetalae</taxon>
        <taxon>rosids</taxon>
        <taxon>malvids</taxon>
        <taxon>Malvales</taxon>
        <taxon>Malvaceae</taxon>
        <taxon>Malvoideae</taxon>
        <taxon>Hibiscus</taxon>
    </lineage>
</organism>
<dbReference type="Gene3D" id="2.20.25.80">
    <property type="entry name" value="WRKY domain"/>
    <property type="match status" value="1"/>
</dbReference>
<accession>A0ABR2DLM6</accession>
<name>A0ABR2DLM6_9ROSI</name>
<keyword evidence="9" id="KW-1185">Reference proteome</keyword>
<dbReference type="SMART" id="SM00774">
    <property type="entry name" value="WRKY"/>
    <property type="match status" value="1"/>
</dbReference>
<dbReference type="InterPro" id="IPR003657">
    <property type="entry name" value="WRKY_dom"/>
</dbReference>
<evidence type="ECO:0000256" key="6">
    <source>
        <dbReference type="SAM" id="MobiDB-lite"/>
    </source>
</evidence>
<dbReference type="SUPFAM" id="SSF118290">
    <property type="entry name" value="WRKY DNA-binding domain"/>
    <property type="match status" value="1"/>
</dbReference>
<keyword evidence="4" id="KW-0804">Transcription</keyword>
<feature type="domain" description="WRKY" evidence="7">
    <location>
        <begin position="118"/>
        <end position="181"/>
    </location>
</feature>
<dbReference type="EMBL" id="JBBPBM010000024">
    <property type="protein sequence ID" value="KAK8542320.1"/>
    <property type="molecule type" value="Genomic_DNA"/>
</dbReference>
<evidence type="ECO:0000256" key="2">
    <source>
        <dbReference type="ARBA" id="ARBA00023015"/>
    </source>
</evidence>
<evidence type="ECO:0000313" key="8">
    <source>
        <dbReference type="EMBL" id="KAK8542320.1"/>
    </source>
</evidence>